<evidence type="ECO:0000313" key="2">
    <source>
        <dbReference type="EMBL" id="KAJ5079710.1"/>
    </source>
</evidence>
<accession>A0A9Q0LXJ2</accession>
<comment type="caution">
    <text evidence="2">The sequence shown here is derived from an EMBL/GenBank/DDBJ whole genome shotgun (WGS) entry which is preliminary data.</text>
</comment>
<dbReference type="EMBL" id="JAPDFW010000022">
    <property type="protein sequence ID" value="KAJ5079710.1"/>
    <property type="molecule type" value="Genomic_DNA"/>
</dbReference>
<sequence>MSQLNSNFSQNSNLFRVNSPNLTDSQDKKTSIGLNFEPSQPGFLFQQPTPTNSFLVSPLHSQLNYPSFLSDFKFSTDSAIFSQNSQNIFNSLNKNNDSNFAKLTPPKSTDSKINIPSDNKLQSFRQKLSFYESESRENSKSTDSNSAQVSSNDSNVHYDLINPENSTELIF</sequence>
<dbReference type="AlphaFoldDB" id="A0A9Q0LXJ2"/>
<proteinExistence type="predicted"/>
<evidence type="ECO:0000313" key="3">
    <source>
        <dbReference type="Proteomes" id="UP001149090"/>
    </source>
</evidence>
<evidence type="ECO:0000256" key="1">
    <source>
        <dbReference type="SAM" id="MobiDB-lite"/>
    </source>
</evidence>
<feature type="compositionally biased region" description="Low complexity" evidence="1">
    <location>
        <begin position="1"/>
        <end position="15"/>
    </location>
</feature>
<dbReference type="Proteomes" id="UP001149090">
    <property type="component" value="Unassembled WGS sequence"/>
</dbReference>
<protein>
    <submittedName>
        <fullName evidence="2">Uncharacterized protein</fullName>
    </submittedName>
</protein>
<keyword evidence="3" id="KW-1185">Reference proteome</keyword>
<organism evidence="2 3">
    <name type="scientific">Anaeramoeba ignava</name>
    <name type="common">Anaerobic marine amoeba</name>
    <dbReference type="NCBI Taxonomy" id="1746090"/>
    <lineage>
        <taxon>Eukaryota</taxon>
        <taxon>Metamonada</taxon>
        <taxon>Anaeramoebidae</taxon>
        <taxon>Anaeramoeba</taxon>
    </lineage>
</organism>
<gene>
    <name evidence="2" type="ORF">M0811_04020</name>
</gene>
<feature type="region of interest" description="Disordered" evidence="1">
    <location>
        <begin position="132"/>
        <end position="159"/>
    </location>
</feature>
<reference evidence="2" key="1">
    <citation type="submission" date="2022-10" db="EMBL/GenBank/DDBJ databases">
        <title>Novel sulphate-reducing endosymbionts in the free-living metamonad Anaeramoeba.</title>
        <authorList>
            <person name="Jerlstrom-Hultqvist J."/>
            <person name="Cepicka I."/>
            <person name="Gallot-Lavallee L."/>
            <person name="Salas-Leiva D."/>
            <person name="Curtis B.A."/>
            <person name="Zahonova K."/>
            <person name="Pipaliya S."/>
            <person name="Dacks J."/>
            <person name="Roger A.J."/>
        </authorList>
    </citation>
    <scope>NUCLEOTIDE SEQUENCE</scope>
    <source>
        <strain evidence="2">BMAN</strain>
    </source>
</reference>
<feature type="compositionally biased region" description="Polar residues" evidence="1">
    <location>
        <begin position="141"/>
        <end position="155"/>
    </location>
</feature>
<name>A0A9Q0LXJ2_ANAIG</name>
<feature type="region of interest" description="Disordered" evidence="1">
    <location>
        <begin position="1"/>
        <end position="30"/>
    </location>
</feature>